<gene>
    <name evidence="8" type="ORF">GJ700_09990</name>
</gene>
<evidence type="ECO:0000259" key="7">
    <source>
        <dbReference type="SMART" id="SM01049"/>
    </source>
</evidence>
<organism evidence="8 9">
    <name type="scientific">Pseudoduganella rivuli</name>
    <dbReference type="NCBI Taxonomy" id="2666085"/>
    <lineage>
        <taxon>Bacteria</taxon>
        <taxon>Pseudomonadati</taxon>
        <taxon>Pseudomonadota</taxon>
        <taxon>Betaproteobacteria</taxon>
        <taxon>Burkholderiales</taxon>
        <taxon>Oxalobacteraceae</taxon>
        <taxon>Telluria group</taxon>
        <taxon>Pseudoduganella</taxon>
    </lineage>
</organism>
<keyword evidence="5" id="KW-0472">Membrane</keyword>
<proteinExistence type="predicted"/>
<dbReference type="GO" id="GO:0005886">
    <property type="term" value="C:plasma membrane"/>
    <property type="evidence" value="ECO:0007669"/>
    <property type="project" value="UniProtKB-SubCell"/>
</dbReference>
<feature type="signal peptide" evidence="6">
    <location>
        <begin position="1"/>
        <end position="23"/>
    </location>
</feature>
<dbReference type="InterPro" id="IPR033480">
    <property type="entry name" value="sCache_2"/>
</dbReference>
<keyword evidence="8" id="KW-0808">Transferase</keyword>
<dbReference type="AlphaFoldDB" id="A0A7X2ILP4"/>
<comment type="caution">
    <text evidence="8">The sequence shown here is derived from an EMBL/GenBank/DDBJ whole genome shotgun (WGS) entry which is preliminary data.</text>
</comment>
<keyword evidence="8" id="KW-0418">Kinase</keyword>
<evidence type="ECO:0000256" key="3">
    <source>
        <dbReference type="ARBA" id="ARBA00022692"/>
    </source>
</evidence>
<feature type="domain" description="Single Cache" evidence="7">
    <location>
        <begin position="31"/>
        <end position="105"/>
    </location>
</feature>
<keyword evidence="3" id="KW-0812">Transmembrane</keyword>
<evidence type="ECO:0000313" key="9">
    <source>
        <dbReference type="Proteomes" id="UP000446768"/>
    </source>
</evidence>
<evidence type="ECO:0000256" key="5">
    <source>
        <dbReference type="ARBA" id="ARBA00023136"/>
    </source>
</evidence>
<keyword evidence="9" id="KW-1185">Reference proteome</keyword>
<evidence type="ECO:0000256" key="6">
    <source>
        <dbReference type="SAM" id="SignalP"/>
    </source>
</evidence>
<comment type="subcellular location">
    <subcellularLocation>
        <location evidence="1">Cell membrane</location>
        <topology evidence="1">Multi-pass membrane protein</topology>
    </subcellularLocation>
</comment>
<keyword evidence="4" id="KW-1133">Transmembrane helix</keyword>
<dbReference type="Gene3D" id="3.30.450.20">
    <property type="entry name" value="PAS domain"/>
    <property type="match status" value="1"/>
</dbReference>
<dbReference type="RefSeq" id="WP_154373193.1">
    <property type="nucleotide sequence ID" value="NZ_WKJJ01000005.1"/>
</dbReference>
<dbReference type="GO" id="GO:0016301">
    <property type="term" value="F:kinase activity"/>
    <property type="evidence" value="ECO:0007669"/>
    <property type="project" value="UniProtKB-KW"/>
</dbReference>
<evidence type="ECO:0000256" key="2">
    <source>
        <dbReference type="ARBA" id="ARBA00022475"/>
    </source>
</evidence>
<dbReference type="SMART" id="SM01049">
    <property type="entry name" value="Cache_2"/>
    <property type="match status" value="1"/>
</dbReference>
<name>A0A7X2ILP4_9BURK</name>
<sequence>MNAILRLVVLALFLFAQQAPAHAAPRGSAGEAVAMVKRASAFLQSKGRDEAFRHFNDPAGGFADRDLYIAVIEANGTMLAHGGNRRLIGKSLIDIKDADGRQFIRALLDTAHKQGSGWVDYKWPNPVTGQIETKSTYVEKAGELAILCGIYKQ</sequence>
<dbReference type="EMBL" id="WKJJ01000005">
    <property type="protein sequence ID" value="MRV72043.1"/>
    <property type="molecule type" value="Genomic_DNA"/>
</dbReference>
<accession>A0A7X2ILP4</accession>
<keyword evidence="2" id="KW-1003">Cell membrane</keyword>
<evidence type="ECO:0000313" key="8">
    <source>
        <dbReference type="EMBL" id="MRV72043.1"/>
    </source>
</evidence>
<keyword evidence="6" id="KW-0732">Signal</keyword>
<feature type="chain" id="PRO_5030518833" evidence="6">
    <location>
        <begin position="24"/>
        <end position="153"/>
    </location>
</feature>
<reference evidence="8 9" key="1">
    <citation type="submission" date="2019-11" db="EMBL/GenBank/DDBJ databases">
        <title>Novel species isolated from a subtropical stream in China.</title>
        <authorList>
            <person name="Lu H."/>
        </authorList>
    </citation>
    <scope>NUCLEOTIDE SEQUENCE [LARGE SCALE GENOMIC DNA]</scope>
    <source>
        <strain evidence="8 9">FT92W</strain>
    </source>
</reference>
<protein>
    <submittedName>
        <fullName evidence="8">Histidine kinase</fullName>
    </submittedName>
</protein>
<evidence type="ECO:0000256" key="4">
    <source>
        <dbReference type="ARBA" id="ARBA00022989"/>
    </source>
</evidence>
<evidence type="ECO:0000256" key="1">
    <source>
        <dbReference type="ARBA" id="ARBA00004651"/>
    </source>
</evidence>
<dbReference type="Proteomes" id="UP000446768">
    <property type="component" value="Unassembled WGS sequence"/>
</dbReference>
<dbReference type="Pfam" id="PF17200">
    <property type="entry name" value="sCache_2"/>
    <property type="match status" value="1"/>
</dbReference>